<dbReference type="GO" id="GO:0035091">
    <property type="term" value="F:phosphatidylinositol binding"/>
    <property type="evidence" value="ECO:0007669"/>
    <property type="project" value="InterPro"/>
</dbReference>
<dbReference type="OrthoDB" id="5594015at2759"/>
<dbReference type="PANTHER" id="PTHR28670">
    <property type="entry name" value="UV-STIMULATED SCAFFOLD PROTEIN A"/>
    <property type="match status" value="1"/>
</dbReference>
<reference evidence="3" key="1">
    <citation type="submission" date="2014-09" db="EMBL/GenBank/DDBJ databases">
        <authorList>
            <person name="Sharma Rahul"/>
            <person name="Thines Marco"/>
        </authorList>
    </citation>
    <scope>NUCLEOTIDE SEQUENCE [LARGE SCALE GENOMIC DNA]</scope>
</reference>
<dbReference type="Gene3D" id="1.25.40.90">
    <property type="match status" value="1"/>
</dbReference>
<dbReference type="InterPro" id="IPR018610">
    <property type="entry name" value="UVSSA"/>
</dbReference>
<dbReference type="PROSITE" id="PS50179">
    <property type="entry name" value="VHS"/>
    <property type="match status" value="1"/>
</dbReference>
<dbReference type="InterPro" id="IPR049408">
    <property type="entry name" value="UVSSA_N_a-solenoid_rpt"/>
</dbReference>
<dbReference type="GO" id="GO:0006283">
    <property type="term" value="P:transcription-coupled nucleotide-excision repair"/>
    <property type="evidence" value="ECO:0007669"/>
    <property type="project" value="TreeGrafter"/>
</dbReference>
<dbReference type="GO" id="GO:0009411">
    <property type="term" value="P:response to UV"/>
    <property type="evidence" value="ECO:0007669"/>
    <property type="project" value="InterPro"/>
</dbReference>
<dbReference type="RefSeq" id="XP_024577899.1">
    <property type="nucleotide sequence ID" value="XM_024727309.1"/>
</dbReference>
<protein>
    <submittedName>
        <fullName evidence="2">Uv-stimulated scaffold protein a isoform x2</fullName>
    </submittedName>
</protein>
<dbReference type="Proteomes" id="UP000054928">
    <property type="component" value="Unassembled WGS sequence"/>
</dbReference>
<proteinExistence type="predicted"/>
<dbReference type="PANTHER" id="PTHR28670:SF1">
    <property type="entry name" value="UV-STIMULATED SCAFFOLD PROTEIN A"/>
    <property type="match status" value="1"/>
</dbReference>
<feature type="domain" description="VHS" evidence="1">
    <location>
        <begin position="45"/>
        <end position="190"/>
    </location>
</feature>
<sequence length="484" mass="55861">MTIGIQTLNRENEAIHFNEILNSYFRMSKSSDKRRKRPTIQQAQIQSTENDSKTCLKQLKRLLRDADVAIQSQYIQKLYACVLYQLKRAKTSPSILSRVMELCQEIFRRSAMFRALIATNSASFFNQLLLSAGDNPNANVSRALRARSRDSKQVLAVLTLIETWKQEFGERYPSMVAGYSTLVERGYCFPNKREKQQKESEIEAERERHREQVLHVKRQQRDREMKQFVPEMEIVLIEMNRVFEILIPTLDTFLVGDHNHEERKEALSAGHRKFYNTEEIDEESSGRGSALTKEHYGENLQWEKESILNTNLEAETEESVEWESVIGNEDDASDKNVIASQSSDEDQMDVNDIVQKYGLGSSSYQLTVEVPNKMCEESSDNDALFKALADSAIRIRKRFLPLLSDWQQHSTLTDQSSSSPSVLPSQREILQQILDLRDRMTRALLKWDDLNGSKVVQDETFVQSAVVSLPLESYSSPTKRRRQQ</sequence>
<dbReference type="STRING" id="4781.A0A0P1AJX0"/>
<dbReference type="GO" id="GO:0043130">
    <property type="term" value="F:ubiquitin binding"/>
    <property type="evidence" value="ECO:0007669"/>
    <property type="project" value="InterPro"/>
</dbReference>
<dbReference type="InterPro" id="IPR008942">
    <property type="entry name" value="ENTH_VHS"/>
</dbReference>
<evidence type="ECO:0000259" key="1">
    <source>
        <dbReference type="PROSITE" id="PS50179"/>
    </source>
</evidence>
<evidence type="ECO:0000313" key="2">
    <source>
        <dbReference type="EMBL" id="CEG41530.1"/>
    </source>
</evidence>
<name>A0A0P1AJX0_PLAHL</name>
<dbReference type="GeneID" id="36406925"/>
<dbReference type="EMBL" id="CCYD01000553">
    <property type="protein sequence ID" value="CEG41530.1"/>
    <property type="molecule type" value="Genomic_DNA"/>
</dbReference>
<dbReference type="GO" id="GO:0005694">
    <property type="term" value="C:chromosome"/>
    <property type="evidence" value="ECO:0007669"/>
    <property type="project" value="TreeGrafter"/>
</dbReference>
<organism evidence="2 3">
    <name type="scientific">Plasmopara halstedii</name>
    <name type="common">Downy mildew of sunflower</name>
    <dbReference type="NCBI Taxonomy" id="4781"/>
    <lineage>
        <taxon>Eukaryota</taxon>
        <taxon>Sar</taxon>
        <taxon>Stramenopiles</taxon>
        <taxon>Oomycota</taxon>
        <taxon>Peronosporomycetes</taxon>
        <taxon>Peronosporales</taxon>
        <taxon>Peronosporaceae</taxon>
        <taxon>Plasmopara</taxon>
    </lineage>
</organism>
<keyword evidence="3" id="KW-1185">Reference proteome</keyword>
<evidence type="ECO:0000313" key="3">
    <source>
        <dbReference type="Proteomes" id="UP000054928"/>
    </source>
</evidence>
<dbReference type="GO" id="GO:0000993">
    <property type="term" value="F:RNA polymerase II complex binding"/>
    <property type="evidence" value="ECO:0007669"/>
    <property type="project" value="TreeGrafter"/>
</dbReference>
<dbReference type="AlphaFoldDB" id="A0A0P1AJX0"/>
<dbReference type="Pfam" id="PF20867">
    <property type="entry name" value="UVSSA_N"/>
    <property type="match status" value="1"/>
</dbReference>
<accession>A0A0P1AJX0</accession>
<dbReference type="OMA" id="QFVPEME"/>
<dbReference type="InterPro" id="IPR002014">
    <property type="entry name" value="VHS_dom"/>
</dbReference>